<dbReference type="PATRIC" id="fig|1619100.3.peg.600"/>
<dbReference type="InterPro" id="IPR043129">
    <property type="entry name" value="ATPase_NBD"/>
</dbReference>
<dbReference type="Gene3D" id="2.60.34.10">
    <property type="entry name" value="Substrate Binding Domain Of DNAk, Chain A, domain 1"/>
    <property type="match status" value="1"/>
</dbReference>
<comment type="caution">
    <text evidence="11">The sequence shown here is derived from an EMBL/GenBank/DDBJ whole genome shotgun (WGS) entry which is preliminary data.</text>
</comment>
<dbReference type="InterPro" id="IPR029047">
    <property type="entry name" value="HSP70_peptide-bd_sf"/>
</dbReference>
<dbReference type="SUPFAM" id="SSF100934">
    <property type="entry name" value="Heat shock protein 70kD (HSP70), C-terminal subdomain"/>
    <property type="match status" value="1"/>
</dbReference>
<comment type="induction">
    <text evidence="8">By stress conditions e.g. heat shock.</text>
</comment>
<dbReference type="AlphaFoldDB" id="A0A0G0MYB7"/>
<dbReference type="PROSITE" id="PS01036">
    <property type="entry name" value="HSP70_3"/>
    <property type="match status" value="1"/>
</dbReference>
<name>A0A0G0MYB7_9BACT</name>
<keyword evidence="3 8" id="KW-0597">Phosphoprotein</keyword>
<gene>
    <name evidence="8" type="primary">dnaK</name>
    <name evidence="11" type="ORF">UT34_C0002G0053</name>
</gene>
<feature type="region of interest" description="Disordered" evidence="10">
    <location>
        <begin position="512"/>
        <end position="533"/>
    </location>
</feature>
<dbReference type="HAMAP" id="MF_00332">
    <property type="entry name" value="DnaK"/>
    <property type="match status" value="1"/>
</dbReference>
<evidence type="ECO:0000313" key="12">
    <source>
        <dbReference type="Proteomes" id="UP000034799"/>
    </source>
</evidence>
<feature type="modified residue" description="Phosphothreonine; by autocatalysis" evidence="8">
    <location>
        <position position="198"/>
    </location>
</feature>
<dbReference type="SUPFAM" id="SSF100920">
    <property type="entry name" value="Heat shock protein 70kD (HSP70), peptide-binding domain"/>
    <property type="match status" value="1"/>
</dbReference>
<dbReference type="CDD" id="cd10234">
    <property type="entry name" value="ASKHA_NBD_HSP70_DnaK-like"/>
    <property type="match status" value="1"/>
</dbReference>
<dbReference type="NCBIfam" id="TIGR02350">
    <property type="entry name" value="prok_dnaK"/>
    <property type="match status" value="1"/>
</dbReference>
<evidence type="ECO:0000256" key="7">
    <source>
        <dbReference type="ARBA" id="ARBA00023186"/>
    </source>
</evidence>
<dbReference type="PRINTS" id="PR00301">
    <property type="entry name" value="HEATSHOCK70"/>
</dbReference>
<dbReference type="SUPFAM" id="SSF53067">
    <property type="entry name" value="Actin-like ATPase domain"/>
    <property type="match status" value="2"/>
</dbReference>
<comment type="function">
    <text evidence="1 8">Acts as a chaperone.</text>
</comment>
<protein>
    <recommendedName>
        <fullName evidence="8">Chaperone protein DnaK</fullName>
    </recommendedName>
    <alternativeName>
        <fullName evidence="8">HSP70</fullName>
    </alternativeName>
    <alternativeName>
        <fullName evidence="8">Heat shock 70 kDa protein</fullName>
    </alternativeName>
    <alternativeName>
        <fullName evidence="8">Heat shock protein 70</fullName>
    </alternativeName>
</protein>
<dbReference type="STRING" id="1619100.UT34_C0002G0053"/>
<keyword evidence="6 8" id="KW-0346">Stress response</keyword>
<evidence type="ECO:0000256" key="9">
    <source>
        <dbReference type="RuleBase" id="RU003322"/>
    </source>
</evidence>
<dbReference type="FunFam" id="1.20.1270.10:FF:000001">
    <property type="entry name" value="Molecular chaperone DnaK"/>
    <property type="match status" value="1"/>
</dbReference>
<evidence type="ECO:0000256" key="3">
    <source>
        <dbReference type="ARBA" id="ARBA00022553"/>
    </source>
</evidence>
<evidence type="ECO:0000256" key="6">
    <source>
        <dbReference type="ARBA" id="ARBA00023016"/>
    </source>
</evidence>
<proteinExistence type="evidence at transcript level"/>
<feature type="region of interest" description="Disordered" evidence="10">
    <location>
        <begin position="600"/>
        <end position="633"/>
    </location>
</feature>
<evidence type="ECO:0000256" key="4">
    <source>
        <dbReference type="ARBA" id="ARBA00022741"/>
    </source>
</evidence>
<dbReference type="GO" id="GO:0005737">
    <property type="term" value="C:cytoplasm"/>
    <property type="evidence" value="ECO:0007669"/>
    <property type="project" value="UniProtKB-ARBA"/>
</dbReference>
<keyword evidence="5 8" id="KW-0067">ATP-binding</keyword>
<reference evidence="11 12" key="1">
    <citation type="journal article" date="2015" name="Nature">
        <title>rRNA introns, odd ribosomes, and small enigmatic genomes across a large radiation of phyla.</title>
        <authorList>
            <person name="Brown C.T."/>
            <person name="Hug L.A."/>
            <person name="Thomas B.C."/>
            <person name="Sharon I."/>
            <person name="Castelle C.J."/>
            <person name="Singh A."/>
            <person name="Wilkins M.J."/>
            <person name="Williams K.H."/>
            <person name="Banfield J.F."/>
        </authorList>
    </citation>
    <scope>NUCLEOTIDE SEQUENCE [LARGE SCALE GENOMIC DNA]</scope>
</reference>
<dbReference type="GO" id="GO:0005524">
    <property type="term" value="F:ATP binding"/>
    <property type="evidence" value="ECO:0007669"/>
    <property type="project" value="UniProtKB-UniRule"/>
</dbReference>
<dbReference type="FunFam" id="3.90.640.10:FF:000003">
    <property type="entry name" value="Molecular chaperone DnaK"/>
    <property type="match status" value="1"/>
</dbReference>
<dbReference type="PROSITE" id="PS00297">
    <property type="entry name" value="HSP70_1"/>
    <property type="match status" value="1"/>
</dbReference>
<accession>A0A0G0MYB7</accession>
<dbReference type="InterPro" id="IPR013126">
    <property type="entry name" value="Hsp_70_fam"/>
</dbReference>
<dbReference type="InterPro" id="IPR029048">
    <property type="entry name" value="HSP70_C_sf"/>
</dbReference>
<dbReference type="NCBIfam" id="NF003520">
    <property type="entry name" value="PRK05183.1"/>
    <property type="match status" value="1"/>
</dbReference>
<dbReference type="FunFam" id="2.60.34.10:FF:000014">
    <property type="entry name" value="Chaperone protein DnaK HSP70"/>
    <property type="match status" value="1"/>
</dbReference>
<keyword evidence="7 8" id="KW-0143">Chaperone</keyword>
<dbReference type="GO" id="GO:0051082">
    <property type="term" value="F:unfolded protein binding"/>
    <property type="evidence" value="ECO:0007669"/>
    <property type="project" value="InterPro"/>
</dbReference>
<dbReference type="InterPro" id="IPR012725">
    <property type="entry name" value="Chaperone_DnaK"/>
</dbReference>
<dbReference type="PROSITE" id="PS00329">
    <property type="entry name" value="HSP70_2"/>
    <property type="match status" value="1"/>
</dbReference>
<evidence type="ECO:0000313" key="11">
    <source>
        <dbReference type="EMBL" id="KKR05546.1"/>
    </source>
</evidence>
<evidence type="ECO:0000256" key="1">
    <source>
        <dbReference type="ARBA" id="ARBA00002290"/>
    </source>
</evidence>
<dbReference type="EMBL" id="LBWK01000002">
    <property type="protein sequence ID" value="KKR05546.1"/>
    <property type="molecule type" value="Genomic_DNA"/>
</dbReference>
<dbReference type="Proteomes" id="UP000034799">
    <property type="component" value="Unassembled WGS sequence"/>
</dbReference>
<evidence type="ECO:0000256" key="2">
    <source>
        <dbReference type="ARBA" id="ARBA00007381"/>
    </source>
</evidence>
<keyword evidence="4 8" id="KW-0547">Nucleotide-binding</keyword>
<dbReference type="Gene3D" id="3.30.420.40">
    <property type="match status" value="2"/>
</dbReference>
<sequence length="633" mass="68949">MGKILGIDLGTTNSVVAVMSGGKPTVLANAQGGRLTPSVVAEDDKGEILVGTPAKNQSVINPTGTIYSVKRLIGRKWSDPEIKKDKDVLPFEMKESSSGGVEVKMGGKWYSPQEISAKILAKMKKDAEAYLGEEVKEAVITVPAYFDDSQRQATKDAGKIAGFDVKRIVNEPTAAALAYGLDNKKDETVAVFDLGGGTFDISILEIGDGVFEVLSTNGDTHLGGDDFDEKIIQYLVDDFKNTDGIDLKADRTALQRLKEAGEKAKIELSSSESTEINIPYITADSKGPRHLRKTFTRADLEKLVSDLIEKTEGPCKKAVSDAKLKFEDINEVLLVGGMTRMPAVIKKVKEIFGKEPNKGVNPDEVVAVGAAIQAGVLGGDVKDITLLDVTPLSLGLETLGGVMTKLIDRNTTIPVEKKQVFSTASDNQPGVEIHILQGEREMAGDNKTLGRFTLEGIPPAPRGVPQIEVTFSIDANGILNVKAVDKATNKEQKITITASTGLSDAEVERMVKEAEEHAKEDKDKKERAETKNEADTLCFSAEKLLKDSADKVEASMKEEIEKMISELKEMISKDDFDKEKVKEATTKLSEKLQEIGKKMYEEAAKAQKPEEEKKDDKKEEKKEEEVKEGDVVE</sequence>
<dbReference type="PANTHER" id="PTHR19375">
    <property type="entry name" value="HEAT SHOCK PROTEIN 70KDA"/>
    <property type="match status" value="1"/>
</dbReference>
<evidence type="ECO:0000256" key="5">
    <source>
        <dbReference type="ARBA" id="ARBA00022840"/>
    </source>
</evidence>
<dbReference type="Gene3D" id="3.90.640.10">
    <property type="entry name" value="Actin, Chain A, domain 4"/>
    <property type="match status" value="1"/>
</dbReference>
<evidence type="ECO:0000256" key="8">
    <source>
        <dbReference type="HAMAP-Rule" id="MF_00332"/>
    </source>
</evidence>
<organism evidence="11 12">
    <name type="scientific">candidate division WS6 bacterium GW2011_GWF2_39_15</name>
    <dbReference type="NCBI Taxonomy" id="1619100"/>
    <lineage>
        <taxon>Bacteria</taxon>
        <taxon>Candidatus Dojkabacteria</taxon>
    </lineage>
</organism>
<comment type="similarity">
    <text evidence="2 8 9">Belongs to the heat shock protein 70 family.</text>
</comment>
<evidence type="ECO:0000256" key="10">
    <source>
        <dbReference type="SAM" id="MobiDB-lite"/>
    </source>
</evidence>
<dbReference type="FunFam" id="3.30.420.40:FF:000020">
    <property type="entry name" value="Chaperone protein HscA homolog"/>
    <property type="match status" value="1"/>
</dbReference>
<dbReference type="GO" id="GO:0140662">
    <property type="term" value="F:ATP-dependent protein folding chaperone"/>
    <property type="evidence" value="ECO:0007669"/>
    <property type="project" value="InterPro"/>
</dbReference>
<dbReference type="FunFam" id="3.30.420.40:FF:000406">
    <property type="entry name" value="Chaperone protein DnaK HSP70"/>
    <property type="match status" value="1"/>
</dbReference>
<dbReference type="NCBIfam" id="NF001413">
    <property type="entry name" value="PRK00290.1"/>
    <property type="match status" value="1"/>
</dbReference>
<dbReference type="Pfam" id="PF00012">
    <property type="entry name" value="HSP70"/>
    <property type="match status" value="1"/>
</dbReference>
<dbReference type="InterPro" id="IPR018181">
    <property type="entry name" value="Heat_shock_70_CS"/>
</dbReference>
<dbReference type="Gene3D" id="1.20.1270.10">
    <property type="match status" value="1"/>
</dbReference>